<dbReference type="InterPro" id="IPR036249">
    <property type="entry name" value="Thioredoxin-like_sf"/>
</dbReference>
<dbReference type="InterPro" id="IPR012336">
    <property type="entry name" value="Thioredoxin-like_fold"/>
</dbReference>
<evidence type="ECO:0000313" key="3">
    <source>
        <dbReference type="Proteomes" id="UP000230750"/>
    </source>
</evidence>
<dbReference type="Pfam" id="PF13905">
    <property type="entry name" value="Thioredoxin_8"/>
    <property type="match status" value="1"/>
</dbReference>
<protein>
    <submittedName>
        <fullName evidence="2">Putative nucleoredoxin-like protein 2</fullName>
    </submittedName>
</protein>
<dbReference type="OrthoDB" id="409136at2759"/>
<dbReference type="STRING" id="307972.A0A2G8L0C4"/>
<dbReference type="InterPro" id="IPR013766">
    <property type="entry name" value="Thioredoxin_domain"/>
</dbReference>
<dbReference type="SUPFAM" id="SSF52833">
    <property type="entry name" value="Thioredoxin-like"/>
    <property type="match status" value="1"/>
</dbReference>
<accession>A0A2G8L0C4</accession>
<dbReference type="PANTHER" id="PTHR46762:SF1">
    <property type="entry name" value="NUCLEOREDOXIN-LIKE PROTEIN 2"/>
    <property type="match status" value="1"/>
</dbReference>
<reference evidence="2 3" key="1">
    <citation type="journal article" date="2017" name="PLoS Biol.">
        <title>The sea cucumber genome provides insights into morphological evolution and visceral regeneration.</title>
        <authorList>
            <person name="Zhang X."/>
            <person name="Sun L."/>
            <person name="Yuan J."/>
            <person name="Sun Y."/>
            <person name="Gao Y."/>
            <person name="Zhang L."/>
            <person name="Li S."/>
            <person name="Dai H."/>
            <person name="Hamel J.F."/>
            <person name="Liu C."/>
            <person name="Yu Y."/>
            <person name="Liu S."/>
            <person name="Lin W."/>
            <person name="Guo K."/>
            <person name="Jin S."/>
            <person name="Xu P."/>
            <person name="Storey K.B."/>
            <person name="Huan P."/>
            <person name="Zhang T."/>
            <person name="Zhou Y."/>
            <person name="Zhang J."/>
            <person name="Lin C."/>
            <person name="Li X."/>
            <person name="Xing L."/>
            <person name="Huo D."/>
            <person name="Sun M."/>
            <person name="Wang L."/>
            <person name="Mercier A."/>
            <person name="Li F."/>
            <person name="Yang H."/>
            <person name="Xiang J."/>
        </authorList>
    </citation>
    <scope>NUCLEOTIDE SEQUENCE [LARGE SCALE GENOMIC DNA]</scope>
    <source>
        <strain evidence="2">Shaxun</strain>
        <tissue evidence="2">Muscle</tissue>
    </source>
</reference>
<proteinExistence type="predicted"/>
<sequence>MKPSLTEIGRTAQIRMNIFEGKTLWRLTEEQESPVDVKETLKDKVVGLYFTAKWSPPCQEFMPLLCEVYQQLIERKLPFEIVHISCDKDQVEMKETLQKFRVCWPYLGFADKHTSDLVEQFNIIAVPKLIILSPDGEVISETGRKEVADRGIVCFKFWQCAAKID</sequence>
<dbReference type="AlphaFoldDB" id="A0A2G8L0C4"/>
<organism evidence="2 3">
    <name type="scientific">Stichopus japonicus</name>
    <name type="common">Sea cucumber</name>
    <dbReference type="NCBI Taxonomy" id="307972"/>
    <lineage>
        <taxon>Eukaryota</taxon>
        <taxon>Metazoa</taxon>
        <taxon>Echinodermata</taxon>
        <taxon>Eleutherozoa</taxon>
        <taxon>Echinozoa</taxon>
        <taxon>Holothuroidea</taxon>
        <taxon>Aspidochirotacea</taxon>
        <taxon>Aspidochirotida</taxon>
        <taxon>Stichopodidae</taxon>
        <taxon>Apostichopus</taxon>
    </lineage>
</organism>
<name>A0A2G8L0C4_STIJA</name>
<keyword evidence="3" id="KW-1185">Reference proteome</keyword>
<evidence type="ECO:0000313" key="2">
    <source>
        <dbReference type="EMBL" id="PIK53691.1"/>
    </source>
</evidence>
<dbReference type="EMBL" id="MRZV01000276">
    <property type="protein sequence ID" value="PIK53691.1"/>
    <property type="molecule type" value="Genomic_DNA"/>
</dbReference>
<comment type="caution">
    <text evidence="2">The sequence shown here is derived from an EMBL/GenBank/DDBJ whole genome shotgun (WGS) entry which is preliminary data.</text>
</comment>
<feature type="domain" description="Thioredoxin" evidence="1">
    <location>
        <begin position="5"/>
        <end position="165"/>
    </location>
</feature>
<dbReference type="GO" id="GO:0007600">
    <property type="term" value="P:sensory perception"/>
    <property type="evidence" value="ECO:0007669"/>
    <property type="project" value="InterPro"/>
</dbReference>
<gene>
    <name evidence="2" type="ORF">BSL78_09403</name>
</gene>
<dbReference type="Proteomes" id="UP000230750">
    <property type="component" value="Unassembled WGS sequence"/>
</dbReference>
<dbReference type="PROSITE" id="PS51352">
    <property type="entry name" value="THIOREDOXIN_2"/>
    <property type="match status" value="1"/>
</dbReference>
<dbReference type="InterPro" id="IPR029519">
    <property type="entry name" value="RdCVF2"/>
</dbReference>
<dbReference type="PANTHER" id="PTHR46762">
    <property type="entry name" value="NUCLEOREDOXIN-LIKE PROTEIN 2"/>
    <property type="match status" value="1"/>
</dbReference>
<dbReference type="GO" id="GO:0045494">
    <property type="term" value="P:photoreceptor cell maintenance"/>
    <property type="evidence" value="ECO:0007669"/>
    <property type="project" value="InterPro"/>
</dbReference>
<evidence type="ECO:0000259" key="1">
    <source>
        <dbReference type="PROSITE" id="PS51352"/>
    </source>
</evidence>
<dbReference type="Gene3D" id="3.40.30.10">
    <property type="entry name" value="Glutaredoxin"/>
    <property type="match status" value="1"/>
</dbReference>